<dbReference type="InterPro" id="IPR029063">
    <property type="entry name" value="SAM-dependent_MTases_sf"/>
</dbReference>
<dbReference type="RefSeq" id="WP_138948022.1">
    <property type="nucleotide sequence ID" value="NZ_CP040749.1"/>
</dbReference>
<dbReference type="GO" id="GO:0008168">
    <property type="term" value="F:methyltransferase activity"/>
    <property type="evidence" value="ECO:0007669"/>
    <property type="project" value="UniProtKB-KW"/>
</dbReference>
<evidence type="ECO:0000313" key="5">
    <source>
        <dbReference type="EMBL" id="QCX37065.1"/>
    </source>
</evidence>
<sequence length="213" mass="23988">MKKLFSYIYPVTKKITSNFSGELEITWYNGIKHLNSKNANYSYGSLQKILKIGLQKVDLSTCKEILILGMGGGSVIKTLQNDFNYKHKITAVEIDPVIIKIADEEFDVKEGENLSIICDDAELFMQLNTKNFDLIIIDLYIDTKVPSPFLESPFWRNLTNASSTILCNASLELKDGNKITKIVQLLEGKNYDVAIEEKVNGSNTLLIANKNIK</sequence>
<evidence type="ECO:0000313" key="6">
    <source>
        <dbReference type="Proteomes" id="UP000306229"/>
    </source>
</evidence>
<dbReference type="KEGG" id="fbe:FF125_00910"/>
<dbReference type="PANTHER" id="PTHR12176:SF59">
    <property type="entry name" value="METHYLTRANSFERASE DOMAIN-CONTAINING PROTEIN-RELATED"/>
    <property type="match status" value="1"/>
</dbReference>
<protein>
    <submittedName>
        <fullName evidence="5">Methyltransferase domain-containing protein</fullName>
    </submittedName>
</protein>
<evidence type="ECO:0000256" key="1">
    <source>
        <dbReference type="ARBA" id="ARBA00008361"/>
    </source>
</evidence>
<dbReference type="Gene3D" id="3.40.50.150">
    <property type="entry name" value="Vaccinia Virus protein VP39"/>
    <property type="match status" value="1"/>
</dbReference>
<dbReference type="Proteomes" id="UP000306229">
    <property type="component" value="Chromosome"/>
</dbReference>
<gene>
    <name evidence="5" type="ORF">FF125_00910</name>
</gene>
<evidence type="ECO:0000256" key="3">
    <source>
        <dbReference type="ARBA" id="ARBA00022679"/>
    </source>
</evidence>
<feature type="domain" description="Methyltransferase" evidence="4">
    <location>
        <begin position="65"/>
        <end position="137"/>
    </location>
</feature>
<name>A0A5B7TL95_9FLAO</name>
<accession>A0A5B7TL95</accession>
<proteinExistence type="inferred from homology"/>
<dbReference type="OrthoDB" id="650847at2"/>
<dbReference type="SUPFAM" id="SSF53335">
    <property type="entry name" value="S-adenosyl-L-methionine-dependent methyltransferases"/>
    <property type="match status" value="1"/>
</dbReference>
<dbReference type="InterPro" id="IPR051419">
    <property type="entry name" value="Lys/N-term_MeTrsfase_sf"/>
</dbReference>
<dbReference type="CDD" id="cd02440">
    <property type="entry name" value="AdoMet_MTases"/>
    <property type="match status" value="1"/>
</dbReference>
<dbReference type="AlphaFoldDB" id="A0A5B7TL95"/>
<dbReference type="EMBL" id="CP040749">
    <property type="protein sequence ID" value="QCX37065.1"/>
    <property type="molecule type" value="Genomic_DNA"/>
</dbReference>
<dbReference type="PANTHER" id="PTHR12176">
    <property type="entry name" value="SAM-DEPENDENT METHYLTRANSFERASE SUPERFAMILY PROTEIN"/>
    <property type="match status" value="1"/>
</dbReference>
<keyword evidence="2 5" id="KW-0489">Methyltransferase</keyword>
<comment type="similarity">
    <text evidence="1">Belongs to the methyltransferase superfamily.</text>
</comment>
<keyword evidence="6" id="KW-1185">Reference proteome</keyword>
<evidence type="ECO:0000256" key="2">
    <source>
        <dbReference type="ARBA" id="ARBA00022603"/>
    </source>
</evidence>
<reference evidence="5 6" key="1">
    <citation type="submission" date="2019-05" db="EMBL/GenBank/DDBJ databases">
        <title>Algicella ahnfeltiae gen. nov., sp. nov., a novel marine bacterium of the family Flavobacteriaceae isolated from a red alga.</title>
        <authorList>
            <person name="Nedashkovskaya O.I."/>
            <person name="Kukhlevskiy A.D."/>
            <person name="Kim S.-G."/>
            <person name="Zhukova N.V."/>
            <person name="Mikhailov V.V."/>
        </authorList>
    </citation>
    <scope>NUCLEOTIDE SEQUENCE [LARGE SCALE GENOMIC DNA]</scope>
    <source>
        <strain evidence="5 6">10Alg115</strain>
    </source>
</reference>
<dbReference type="InterPro" id="IPR041698">
    <property type="entry name" value="Methyltransf_25"/>
</dbReference>
<dbReference type="Pfam" id="PF13649">
    <property type="entry name" value="Methyltransf_25"/>
    <property type="match status" value="1"/>
</dbReference>
<evidence type="ECO:0000259" key="4">
    <source>
        <dbReference type="Pfam" id="PF13649"/>
    </source>
</evidence>
<dbReference type="GO" id="GO:0032259">
    <property type="term" value="P:methylation"/>
    <property type="evidence" value="ECO:0007669"/>
    <property type="project" value="UniProtKB-KW"/>
</dbReference>
<keyword evidence="3 5" id="KW-0808">Transferase</keyword>
<organism evidence="5 6">
    <name type="scientific">Aureibaculum algae</name>
    <dbReference type="NCBI Taxonomy" id="2584122"/>
    <lineage>
        <taxon>Bacteria</taxon>
        <taxon>Pseudomonadati</taxon>
        <taxon>Bacteroidota</taxon>
        <taxon>Flavobacteriia</taxon>
        <taxon>Flavobacteriales</taxon>
        <taxon>Flavobacteriaceae</taxon>
        <taxon>Aureibaculum</taxon>
    </lineage>
</organism>